<dbReference type="RefSeq" id="WP_301135294.1">
    <property type="nucleotide sequence ID" value="NZ_BAAAUQ010000016.1"/>
</dbReference>
<dbReference type="Pfam" id="PF13577">
    <property type="entry name" value="SnoaL_4"/>
    <property type="match status" value="1"/>
</dbReference>
<protein>
    <submittedName>
        <fullName evidence="2">Nuclear transport factor 2 family protein</fullName>
    </submittedName>
</protein>
<reference evidence="2" key="1">
    <citation type="submission" date="2021-06" db="EMBL/GenBank/DDBJ databases">
        <title>Genome-based taxonomic framework of Microbacterium strains isolated from marine environment, the description of four new species and reclassification of four preexisting species.</title>
        <authorList>
            <person name="Lee S.D."/>
            <person name="Kim S.-M."/>
            <person name="Byeon Y.-S."/>
            <person name="Yang H.L."/>
            <person name="Kim I.S."/>
        </authorList>
    </citation>
    <scope>NUCLEOTIDE SEQUENCE</scope>
    <source>
        <strain evidence="2">KACC 20510</strain>
    </source>
</reference>
<evidence type="ECO:0000259" key="1">
    <source>
        <dbReference type="Pfam" id="PF13577"/>
    </source>
</evidence>
<dbReference type="InterPro" id="IPR037401">
    <property type="entry name" value="SnoaL-like"/>
</dbReference>
<evidence type="ECO:0000313" key="3">
    <source>
        <dbReference type="Proteomes" id="UP001172731"/>
    </source>
</evidence>
<feature type="domain" description="SnoaL-like" evidence="1">
    <location>
        <begin position="13"/>
        <end position="131"/>
    </location>
</feature>
<organism evidence="2 3">
    <name type="scientific">Microbacterium aurantiacum</name>
    <dbReference type="NCBI Taxonomy" id="162393"/>
    <lineage>
        <taxon>Bacteria</taxon>
        <taxon>Bacillati</taxon>
        <taxon>Actinomycetota</taxon>
        <taxon>Actinomycetes</taxon>
        <taxon>Micrococcales</taxon>
        <taxon>Microbacteriaceae</taxon>
        <taxon>Microbacterium</taxon>
    </lineage>
</organism>
<dbReference type="Gene3D" id="3.10.450.50">
    <property type="match status" value="1"/>
</dbReference>
<keyword evidence="3" id="KW-1185">Reference proteome</keyword>
<evidence type="ECO:0000313" key="2">
    <source>
        <dbReference type="EMBL" id="MDN4465376.1"/>
    </source>
</evidence>
<proteinExistence type="predicted"/>
<sequence length="148" mass="17169">MSSVSDPHHVDEADYRAVLDLKFRYCRLVDAHDWEGLRALFTVDATFDLPLWDHVMSRDEAMAAYADRMRSVESIHVVSMPLVEVLGEDRVSVEWHMEDRLYLADSTVQGFGRYEDTCVREAGQWKFASLRLVRLRRESTSRTSVESI</sequence>
<gene>
    <name evidence="2" type="ORF">KZC48_13360</name>
</gene>
<dbReference type="EMBL" id="JAHWXI010000018">
    <property type="protein sequence ID" value="MDN4465376.1"/>
    <property type="molecule type" value="Genomic_DNA"/>
</dbReference>
<dbReference type="Proteomes" id="UP001172731">
    <property type="component" value="Unassembled WGS sequence"/>
</dbReference>
<dbReference type="InterPro" id="IPR032710">
    <property type="entry name" value="NTF2-like_dom_sf"/>
</dbReference>
<dbReference type="CDD" id="cd00531">
    <property type="entry name" value="NTF2_like"/>
    <property type="match status" value="1"/>
</dbReference>
<comment type="caution">
    <text evidence="2">The sequence shown here is derived from an EMBL/GenBank/DDBJ whole genome shotgun (WGS) entry which is preliminary data.</text>
</comment>
<dbReference type="SUPFAM" id="SSF54427">
    <property type="entry name" value="NTF2-like"/>
    <property type="match status" value="1"/>
</dbReference>
<accession>A0ABT8FVP4</accession>
<name>A0ABT8FVP4_9MICO</name>